<keyword evidence="4" id="KW-1185">Reference proteome</keyword>
<dbReference type="Pfam" id="PF04203">
    <property type="entry name" value="Sortase"/>
    <property type="match status" value="1"/>
</dbReference>
<dbReference type="CDD" id="cd05826">
    <property type="entry name" value="Sortase_B"/>
    <property type="match status" value="1"/>
</dbReference>
<proteinExistence type="predicted"/>
<evidence type="ECO:0008006" key="5">
    <source>
        <dbReference type="Google" id="ProtNLM"/>
    </source>
</evidence>
<dbReference type="SUPFAM" id="SSF63817">
    <property type="entry name" value="Sortase"/>
    <property type="match status" value="1"/>
</dbReference>
<dbReference type="Proteomes" id="UP000196710">
    <property type="component" value="Chromosome"/>
</dbReference>
<feature type="region of interest" description="Disordered" evidence="2">
    <location>
        <begin position="61"/>
        <end position="87"/>
    </location>
</feature>
<dbReference type="EMBL" id="CP021422">
    <property type="protein sequence ID" value="ASB41907.1"/>
    <property type="molecule type" value="Genomic_DNA"/>
</dbReference>
<name>A0ABN5A913_9FIRM</name>
<accession>A0ABN5A913</accession>
<dbReference type="InterPro" id="IPR009835">
    <property type="entry name" value="SrtB"/>
</dbReference>
<evidence type="ECO:0000256" key="2">
    <source>
        <dbReference type="SAM" id="MobiDB-lite"/>
    </source>
</evidence>
<reference evidence="4" key="1">
    <citation type="submission" date="2017-05" db="EMBL/GenBank/DDBJ databases">
        <title>Improved OligoMM genomes.</title>
        <authorList>
            <person name="Garzetti D."/>
        </authorList>
    </citation>
    <scope>NUCLEOTIDE SEQUENCE [LARGE SCALE GENOMIC DNA]</scope>
    <source>
        <strain evidence="4">KB18</strain>
    </source>
</reference>
<dbReference type="Gene3D" id="2.40.260.10">
    <property type="entry name" value="Sortase"/>
    <property type="match status" value="1"/>
</dbReference>
<dbReference type="InterPro" id="IPR005754">
    <property type="entry name" value="Sortase"/>
</dbReference>
<gene>
    <name evidence="3" type="ORF">ADH66_15335</name>
</gene>
<organism evidence="3 4">
    <name type="scientific">Acutalibacter muris</name>
    <dbReference type="NCBI Taxonomy" id="1796620"/>
    <lineage>
        <taxon>Bacteria</taxon>
        <taxon>Bacillati</taxon>
        <taxon>Bacillota</taxon>
        <taxon>Clostridia</taxon>
        <taxon>Eubacteriales</taxon>
        <taxon>Acutalibacteraceae</taxon>
        <taxon>Acutalibacter</taxon>
    </lineage>
</organism>
<sequence>MAGSFLRCSPMSRRIKFGVFAFLLSAVLVTCGVMIGRELLSRQKEKEDFEQLAKLVTVKKPSTSPAPSAYLPASTPPGNSEISEEIPAEDEPVLARDLSELFTMNEDFVGWLCIPETDINYPVMHTPDDPEKYLRRNFQGEYSESGVPFLDSRCALDSGNLIIYGHNMMNGTMFAALQGYVQEDFCKAHPIVEFQTADGCAEYRVFAVAWVKSNDDWYKAVDLSSAEDFNSAVDKVMSKALFTINSAPEYGVQILTLSTCYDSAHNGRLLVLAAKL</sequence>
<protein>
    <recommendedName>
        <fullName evidence="5">Class B sortase</fullName>
    </recommendedName>
</protein>
<keyword evidence="1" id="KW-0378">Hydrolase</keyword>
<dbReference type="InterPro" id="IPR023365">
    <property type="entry name" value="Sortase_dom-sf"/>
</dbReference>
<evidence type="ECO:0000313" key="3">
    <source>
        <dbReference type="EMBL" id="ASB41907.1"/>
    </source>
</evidence>
<evidence type="ECO:0000313" key="4">
    <source>
        <dbReference type="Proteomes" id="UP000196710"/>
    </source>
</evidence>
<evidence type="ECO:0000256" key="1">
    <source>
        <dbReference type="ARBA" id="ARBA00022801"/>
    </source>
</evidence>